<dbReference type="Pfam" id="PF12937">
    <property type="entry name" value="F-box-like"/>
    <property type="match status" value="3"/>
</dbReference>
<keyword evidence="3" id="KW-1185">Reference proteome</keyword>
<dbReference type="Pfam" id="PF13516">
    <property type="entry name" value="LRR_6"/>
    <property type="match status" value="2"/>
</dbReference>
<comment type="caution">
    <text evidence="2">The sequence shown here is derived from an EMBL/GenBank/DDBJ whole genome shotgun (WGS) entry which is preliminary data.</text>
</comment>
<dbReference type="CDD" id="cd22164">
    <property type="entry name" value="F-box_AtSKIP19-like"/>
    <property type="match status" value="3"/>
</dbReference>
<organism evidence="2 3">
    <name type="scientific">Arachis hypogaea</name>
    <name type="common">Peanut</name>
    <dbReference type="NCBI Taxonomy" id="3818"/>
    <lineage>
        <taxon>Eukaryota</taxon>
        <taxon>Viridiplantae</taxon>
        <taxon>Streptophyta</taxon>
        <taxon>Embryophyta</taxon>
        <taxon>Tracheophyta</taxon>
        <taxon>Spermatophyta</taxon>
        <taxon>Magnoliopsida</taxon>
        <taxon>eudicotyledons</taxon>
        <taxon>Gunneridae</taxon>
        <taxon>Pentapetalae</taxon>
        <taxon>rosids</taxon>
        <taxon>fabids</taxon>
        <taxon>Fabales</taxon>
        <taxon>Fabaceae</taxon>
        <taxon>Papilionoideae</taxon>
        <taxon>50 kb inversion clade</taxon>
        <taxon>dalbergioids sensu lato</taxon>
        <taxon>Dalbergieae</taxon>
        <taxon>Pterocarpus clade</taxon>
        <taxon>Arachis</taxon>
    </lineage>
</organism>
<dbReference type="Gene3D" id="3.80.10.10">
    <property type="entry name" value="Ribonuclease Inhibitor"/>
    <property type="match status" value="3"/>
</dbReference>
<dbReference type="SMART" id="SM00367">
    <property type="entry name" value="LRR_CC"/>
    <property type="match status" value="12"/>
</dbReference>
<evidence type="ECO:0000259" key="1">
    <source>
        <dbReference type="PROSITE" id="PS50181"/>
    </source>
</evidence>
<dbReference type="STRING" id="3818.A0A445BD30"/>
<dbReference type="PROSITE" id="PS50181">
    <property type="entry name" value="FBOX"/>
    <property type="match status" value="3"/>
</dbReference>
<dbReference type="Gene3D" id="1.20.1280.50">
    <property type="match status" value="2"/>
</dbReference>
<accession>A0A445BD30</accession>
<dbReference type="InterPro" id="IPR001810">
    <property type="entry name" value="F-box_dom"/>
</dbReference>
<dbReference type="InterPro" id="IPR032675">
    <property type="entry name" value="LRR_dom_sf"/>
</dbReference>
<evidence type="ECO:0000313" key="2">
    <source>
        <dbReference type="EMBL" id="RYR36584.1"/>
    </source>
</evidence>
<feature type="domain" description="F-box" evidence="1">
    <location>
        <begin position="249"/>
        <end position="296"/>
    </location>
</feature>
<evidence type="ECO:0000313" key="3">
    <source>
        <dbReference type="Proteomes" id="UP000289738"/>
    </source>
</evidence>
<dbReference type="EMBL" id="SDMP01000009">
    <property type="protein sequence ID" value="RYR36584.1"/>
    <property type="molecule type" value="Genomic_DNA"/>
</dbReference>
<gene>
    <name evidence="2" type="ORF">Ahy_A09g041550</name>
</gene>
<dbReference type="PANTHER" id="PTHR38926">
    <property type="entry name" value="F-BOX DOMAIN CONTAINING PROTEIN, EXPRESSED"/>
    <property type="match status" value="1"/>
</dbReference>
<name>A0A445BD30_ARAHY</name>
<dbReference type="SUPFAM" id="SSF81383">
    <property type="entry name" value="F-box domain"/>
    <property type="match status" value="3"/>
</dbReference>
<dbReference type="AlphaFoldDB" id="A0A445BD30"/>
<proteinExistence type="predicted"/>
<dbReference type="PANTHER" id="PTHR38926:SF2">
    <property type="entry name" value="F-BOX_LRR-REPEAT PROTEIN 21-RELATED"/>
    <property type="match status" value="1"/>
</dbReference>
<protein>
    <recommendedName>
        <fullName evidence="1">F-box domain-containing protein</fullName>
    </recommendedName>
</protein>
<dbReference type="SUPFAM" id="SSF52058">
    <property type="entry name" value="L domain-like"/>
    <property type="match status" value="1"/>
</dbReference>
<feature type="domain" description="F-box" evidence="1">
    <location>
        <begin position="476"/>
        <end position="523"/>
    </location>
</feature>
<dbReference type="Proteomes" id="UP000289738">
    <property type="component" value="Chromosome A09"/>
</dbReference>
<reference evidence="2 3" key="1">
    <citation type="submission" date="2019-01" db="EMBL/GenBank/DDBJ databases">
        <title>Sequencing of cultivated peanut Arachis hypogaea provides insights into genome evolution and oil improvement.</title>
        <authorList>
            <person name="Chen X."/>
        </authorList>
    </citation>
    <scope>NUCLEOTIDE SEQUENCE [LARGE SCALE GENOMIC DNA]</scope>
    <source>
        <strain evidence="3">cv. Fuhuasheng</strain>
        <tissue evidence="2">Leaves</tissue>
    </source>
</reference>
<dbReference type="InterPro" id="IPR001611">
    <property type="entry name" value="Leu-rich_rpt"/>
</dbReference>
<dbReference type="InterPro" id="IPR006553">
    <property type="entry name" value="Leu-rich_rpt_Cys-con_subtyp"/>
</dbReference>
<feature type="domain" description="F-box" evidence="1">
    <location>
        <begin position="1"/>
        <end position="35"/>
    </location>
</feature>
<dbReference type="SMART" id="SM00256">
    <property type="entry name" value="FBOX"/>
    <property type="match status" value="2"/>
</dbReference>
<dbReference type="InterPro" id="IPR036047">
    <property type="entry name" value="F-box-like_dom_sf"/>
</dbReference>
<sequence length="830" mass="96340">MIFSRLSTVDILVSVQQVCRQWWSICMDPLLWRTINMCDLGIRNSVDYKLEKMCRRAIDRSCGQLEDISIEYFGTDDLLKYIIDSGCYKLRRPRLVQCFYEISDKGLCEMAEKGCHKLRRLRLVQCLNQISDKGLCKMAEKLPLLEELEITLCLNVSSIALEAIGRGCPLLKSLKFNYNRNNTGEEFAIAQNMSNLRHLQLVPSNFNNSGSRAILNGCPHLEYLDLHECDIVEVEGWTIKRSRKHKTAGRNWLGLPNDLTLMIFSRLSTVDILASVQRVCRQWWSICMDPLMWRTINMCDLGIRNSVDYKLEKMCRHAIDRSCGQLEDISIEYFGTDDLLRYIIDSGCYKLRRLRLVQCFYEISDEGLCEMAEKLSLLEELDIILCPYVSSIALEVIGRSCPLLKSFKFNNDGGNKEAFAIAQNMSNLRHLQLVDNYFDNSGLSAILDGCPHLESLDLRIWTTKPLMRCRKHETAEINWLDLSNDLTLMIFSRLGTFDILTSVQQVCRQWRSICMDPLMWRTINMCDIGMYNSLHYNLWQMCCHAIDRSCGHLEDISIEYFGTDCLLKYIIDSMLILYRQCKLRRLRLIQCFYTIFDEGLCEIAQKLPLLEELEITLCKHVSCVALEAIGQGCPLLKSLKFNHNDYSFHNEDAFAIAQNMPNLRHLQLVKNYCLDNNGVSAILDGCRFLESLDLRWCDKVNLEGRLRKMCDERLEDFIEPNTPEGFPGYKFGKLCNADWYDDLEYTYIFRKEMCHHITENESQDNSELSEEDEDVEEVITDWDEIYDIGEYSEAFEILTSARFMAKNLHGSAHVAHHQYVQYSDLKFSGI</sequence>